<evidence type="ECO:0000256" key="1">
    <source>
        <dbReference type="ARBA" id="ARBA00011073"/>
    </source>
</evidence>
<comment type="similarity">
    <text evidence="1 8">Belongs to the peptidase S8 family.</text>
</comment>
<evidence type="ECO:0000256" key="7">
    <source>
        <dbReference type="PIRSR" id="PIRSR615500-1"/>
    </source>
</evidence>
<dbReference type="InterPro" id="IPR003137">
    <property type="entry name" value="PA_domain"/>
</dbReference>
<dbReference type="EMBL" id="CP072755">
    <property type="protein sequence ID" value="QUC19112.1"/>
    <property type="molecule type" value="Genomic_DNA"/>
</dbReference>
<dbReference type="InterPro" id="IPR046450">
    <property type="entry name" value="PA_dom_sf"/>
</dbReference>
<dbReference type="PROSITE" id="PS00137">
    <property type="entry name" value="SUBTILASE_HIS"/>
    <property type="match status" value="1"/>
</dbReference>
<evidence type="ECO:0000256" key="2">
    <source>
        <dbReference type="ARBA" id="ARBA00022512"/>
    </source>
</evidence>
<protein>
    <recommendedName>
        <fullName evidence="15">Subtilisin-like serine protease PR1C</fullName>
    </recommendedName>
</protein>
<dbReference type="KEGG" id="uvi:66064131"/>
<dbReference type="Gene3D" id="3.40.50.200">
    <property type="entry name" value="Peptidase S8/S53 domain"/>
    <property type="match status" value="1"/>
</dbReference>
<dbReference type="InterPro" id="IPR034187">
    <property type="entry name" value="Peptidases_S8_5"/>
</dbReference>
<dbReference type="SUPFAM" id="SSF52743">
    <property type="entry name" value="Subtilisin-like"/>
    <property type="match status" value="1"/>
</dbReference>
<accession>A0A8E5MGN7</accession>
<dbReference type="PRINTS" id="PR00723">
    <property type="entry name" value="SUBTILISIN"/>
</dbReference>
<dbReference type="Pfam" id="PF06280">
    <property type="entry name" value="fn3_5"/>
    <property type="match status" value="1"/>
</dbReference>
<evidence type="ECO:0000259" key="11">
    <source>
        <dbReference type="Pfam" id="PF02225"/>
    </source>
</evidence>
<dbReference type="PANTHER" id="PTHR43806:SF66">
    <property type="entry name" value="SERIN ENDOPEPTIDASE"/>
    <property type="match status" value="1"/>
</dbReference>
<reference evidence="13" key="1">
    <citation type="submission" date="2020-03" db="EMBL/GenBank/DDBJ databases">
        <title>A mixture of massive structural variations and highly conserved coding sequences in Ustilaginoidea virens genome.</title>
        <authorList>
            <person name="Zhang K."/>
            <person name="Zhao Z."/>
            <person name="Zhang Z."/>
            <person name="Li Y."/>
            <person name="Hsiang T."/>
            <person name="Sun W."/>
        </authorList>
    </citation>
    <scope>NUCLEOTIDE SEQUENCE</scope>
    <source>
        <strain evidence="13">UV-8b</strain>
    </source>
</reference>
<evidence type="ECO:0000259" key="10">
    <source>
        <dbReference type="Pfam" id="PF00082"/>
    </source>
</evidence>
<evidence type="ECO:0000313" key="13">
    <source>
        <dbReference type="EMBL" id="QUC19112.1"/>
    </source>
</evidence>
<keyword evidence="5 8" id="KW-0378">Hydrolase</keyword>
<keyword evidence="6 8" id="KW-0720">Serine protease</keyword>
<keyword evidence="2" id="KW-0964">Secreted</keyword>
<dbReference type="InterPro" id="IPR036852">
    <property type="entry name" value="Peptidase_S8/S53_dom_sf"/>
</dbReference>
<sequence>MVRASVLASLVAAAASTLADKAKSDRKVSRDILSGAYIIELHNGQDHSSVEQSIGKDGATRMKFNYELFNGLSVQMHDHEKAKDKAAQLAALPAVKAVYPVKLYPQPNPKVDWVAPPNLDSSVALESLRVAQDTFSPHVMTQVDKLHAKGITGKDTKLAVIDTGIDYLTAGLGGCFGKGCLVSFGTDLVGDSYNGNNTPEPDPDPMDCAGHGTHVAGIVAAQPNRLGFTGVAPGVHLGAYRVFGCNGTVSSDVLIAAYNQAYQDGANIITCSVGSDGGWPEDRWAEAVSRIVEKGVPCVLSAGNSGDQGLFFADDAADGRRATAVASFNNIDIPTLYYNAQYQIDGGADSEFKYASEDEPNWLGVALPVWASSLDPTVADDGCKPFPADTPDLSKHIVLIRRGTCFFAEKMANAVAKGAQYIILYNNVRPGALNVGRSDATGPPPKAAAMIDAATGESFIKVLKAGKKLTLKLPSRLTVPILVSEKNSLTGGALSEYTSWGPTWEMAVKPQYGAPGGNILSTWPRSKGGFAVLSGTSMAAPHVAGIIALIHQVRGTYDPGLVQDLISANANPQVFNDKTKFYDFLAPIPQQGAGLVQAYDAAYATTLLSPSSLSFNDTDHFAKELKFELKSVGHGPTTYKITHVPAITMYTLAKNSNYALGFPNEAVHAAATLKFSDTSITLQGHQTKTVAVSAIPPQGLDFKRLALWSGYIAINGSDGTSLSLPYQGLTGSLFKSTVLAANDTWVSKSTDEEGNPLPPGYTFVLPMQGIATNKDLLPQITINQALGSSIVRADVVPITPSLSKMTTEHWGVRTIGQPFGFPILLATRSVRGYLWDGRLDSGAFAPPGEYKFVVRALRIFGDARKKEDWDVSTTTSIIIKYKQ</sequence>
<evidence type="ECO:0000259" key="12">
    <source>
        <dbReference type="Pfam" id="PF06280"/>
    </source>
</evidence>
<feature type="domain" description="C5a peptidase/Subtilisin-like protease SBT2-like Fn3-like" evidence="12">
    <location>
        <begin position="614"/>
        <end position="726"/>
    </location>
</feature>
<dbReference type="OrthoDB" id="10256524at2759"/>
<gene>
    <name evidence="13" type="ORF">UV8b_03353</name>
</gene>
<dbReference type="GO" id="GO:0004252">
    <property type="term" value="F:serine-type endopeptidase activity"/>
    <property type="evidence" value="ECO:0007669"/>
    <property type="project" value="UniProtKB-UniRule"/>
</dbReference>
<dbReference type="Pfam" id="PF00082">
    <property type="entry name" value="Peptidase_S8"/>
    <property type="match status" value="1"/>
</dbReference>
<evidence type="ECO:0000256" key="9">
    <source>
        <dbReference type="SAM" id="SignalP"/>
    </source>
</evidence>
<feature type="active site" description="Charge relay system" evidence="7 8">
    <location>
        <position position="211"/>
    </location>
</feature>
<dbReference type="InterPro" id="IPR015500">
    <property type="entry name" value="Peptidase_S8_subtilisin-rel"/>
</dbReference>
<proteinExistence type="inferred from homology"/>
<evidence type="ECO:0000256" key="5">
    <source>
        <dbReference type="ARBA" id="ARBA00022801"/>
    </source>
</evidence>
<dbReference type="PROSITE" id="PS00138">
    <property type="entry name" value="SUBTILASE_SER"/>
    <property type="match status" value="1"/>
</dbReference>
<keyword evidence="3 8" id="KW-0645">Protease</keyword>
<dbReference type="RefSeq" id="XP_042996785.1">
    <property type="nucleotide sequence ID" value="XM_043140851.1"/>
</dbReference>
<feature type="active site" description="Charge relay system" evidence="7 8">
    <location>
        <position position="537"/>
    </location>
</feature>
<dbReference type="GO" id="GO:0006508">
    <property type="term" value="P:proteolysis"/>
    <property type="evidence" value="ECO:0007669"/>
    <property type="project" value="UniProtKB-KW"/>
</dbReference>
<organism evidence="13 14">
    <name type="scientific">Ustilaginoidea virens</name>
    <name type="common">Rice false smut fungus</name>
    <name type="synonym">Villosiclava virens</name>
    <dbReference type="NCBI Taxonomy" id="1159556"/>
    <lineage>
        <taxon>Eukaryota</taxon>
        <taxon>Fungi</taxon>
        <taxon>Dikarya</taxon>
        <taxon>Ascomycota</taxon>
        <taxon>Pezizomycotina</taxon>
        <taxon>Sordariomycetes</taxon>
        <taxon>Hypocreomycetidae</taxon>
        <taxon>Hypocreales</taxon>
        <taxon>Clavicipitaceae</taxon>
        <taxon>Ustilaginoidea</taxon>
    </lineage>
</organism>
<keyword evidence="4 9" id="KW-0732">Signal</keyword>
<feature type="active site" description="Charge relay system" evidence="7 8">
    <location>
        <position position="162"/>
    </location>
</feature>
<dbReference type="CDD" id="cd02124">
    <property type="entry name" value="PA_PoS1_like"/>
    <property type="match status" value="1"/>
</dbReference>
<evidence type="ECO:0008006" key="15">
    <source>
        <dbReference type="Google" id="ProtNLM"/>
    </source>
</evidence>
<feature type="domain" description="Peptidase S8/S53" evidence="10">
    <location>
        <begin position="153"/>
        <end position="571"/>
    </location>
</feature>
<dbReference type="Pfam" id="PF02225">
    <property type="entry name" value="PA"/>
    <property type="match status" value="1"/>
</dbReference>
<dbReference type="AlphaFoldDB" id="A0A8E5MGN7"/>
<dbReference type="SUPFAM" id="SSF52025">
    <property type="entry name" value="PA domain"/>
    <property type="match status" value="1"/>
</dbReference>
<dbReference type="GeneID" id="66064131"/>
<dbReference type="PROSITE" id="PS51892">
    <property type="entry name" value="SUBTILASE"/>
    <property type="match status" value="1"/>
</dbReference>
<dbReference type="InterPro" id="IPR022398">
    <property type="entry name" value="Peptidase_S8_His-AS"/>
</dbReference>
<evidence type="ECO:0000256" key="4">
    <source>
        <dbReference type="ARBA" id="ARBA00022729"/>
    </source>
</evidence>
<dbReference type="PANTHER" id="PTHR43806">
    <property type="entry name" value="PEPTIDASE S8"/>
    <property type="match status" value="1"/>
</dbReference>
<dbReference type="Proteomes" id="UP000027002">
    <property type="component" value="Chromosome 3"/>
</dbReference>
<dbReference type="InterPro" id="IPR023828">
    <property type="entry name" value="Peptidase_S8_Ser-AS"/>
</dbReference>
<evidence type="ECO:0000256" key="6">
    <source>
        <dbReference type="ARBA" id="ARBA00022825"/>
    </source>
</evidence>
<dbReference type="InterPro" id="IPR010435">
    <property type="entry name" value="C5a/SBT2-like_Fn3"/>
</dbReference>
<dbReference type="InterPro" id="IPR050131">
    <property type="entry name" value="Peptidase_S8_subtilisin-like"/>
</dbReference>
<dbReference type="Gene3D" id="3.50.30.30">
    <property type="match status" value="1"/>
</dbReference>
<dbReference type="GO" id="GO:0016020">
    <property type="term" value="C:membrane"/>
    <property type="evidence" value="ECO:0007669"/>
    <property type="project" value="InterPro"/>
</dbReference>
<keyword evidence="2" id="KW-0134">Cell wall</keyword>
<evidence type="ECO:0000256" key="3">
    <source>
        <dbReference type="ARBA" id="ARBA00022670"/>
    </source>
</evidence>
<evidence type="ECO:0000256" key="8">
    <source>
        <dbReference type="PROSITE-ProRule" id="PRU01240"/>
    </source>
</evidence>
<feature type="signal peptide" evidence="9">
    <location>
        <begin position="1"/>
        <end position="19"/>
    </location>
</feature>
<feature type="chain" id="PRO_5034788310" description="Subtilisin-like serine protease PR1C" evidence="9">
    <location>
        <begin position="20"/>
        <end position="883"/>
    </location>
</feature>
<evidence type="ECO:0000313" key="14">
    <source>
        <dbReference type="Proteomes" id="UP000027002"/>
    </source>
</evidence>
<name>A0A8E5MGN7_USTVR</name>
<feature type="domain" description="PA" evidence="11">
    <location>
        <begin position="379"/>
        <end position="457"/>
    </location>
</feature>
<keyword evidence="14" id="KW-1185">Reference proteome</keyword>
<dbReference type="InterPro" id="IPR000209">
    <property type="entry name" value="Peptidase_S8/S53_dom"/>
</dbReference>
<dbReference type="CDD" id="cd07489">
    <property type="entry name" value="Peptidases_S8_5"/>
    <property type="match status" value="1"/>
</dbReference>